<comment type="caution">
    <text evidence="1">The sequence shown here is derived from an EMBL/GenBank/DDBJ whole genome shotgun (WGS) entry which is preliminary data.</text>
</comment>
<accession>A0ABR8DFA6</accession>
<keyword evidence="2" id="KW-1185">Reference proteome</keyword>
<gene>
    <name evidence="1" type="ORF">H6G83_32800</name>
</gene>
<organism evidence="1 2">
    <name type="scientific">Anabaena azotica FACHB-119</name>
    <dbReference type="NCBI Taxonomy" id="947527"/>
    <lineage>
        <taxon>Bacteria</taxon>
        <taxon>Bacillati</taxon>
        <taxon>Cyanobacteriota</taxon>
        <taxon>Cyanophyceae</taxon>
        <taxon>Nostocales</taxon>
        <taxon>Nostocaceae</taxon>
        <taxon>Anabaena</taxon>
        <taxon>Anabaena azotica</taxon>
    </lineage>
</organism>
<protein>
    <submittedName>
        <fullName evidence="1">Uncharacterized protein</fullName>
    </submittedName>
</protein>
<dbReference type="EMBL" id="JACJSG010000080">
    <property type="protein sequence ID" value="MBD2505324.1"/>
    <property type="molecule type" value="Genomic_DNA"/>
</dbReference>
<sequence length="110" mass="12130">MVATSSELTQEKIQQAIDVLLRGIPPKTELHSTAIAAFKSGDYKQVKKLSLLHVSDKYLQALSYLGGALNPTNIASGNSYTILSESVRNFLLFDQEAWKAIETEFNAVIE</sequence>
<evidence type="ECO:0000313" key="1">
    <source>
        <dbReference type="EMBL" id="MBD2505324.1"/>
    </source>
</evidence>
<proteinExistence type="predicted"/>
<evidence type="ECO:0000313" key="2">
    <source>
        <dbReference type="Proteomes" id="UP000661112"/>
    </source>
</evidence>
<dbReference type="Proteomes" id="UP000661112">
    <property type="component" value="Unassembled WGS sequence"/>
</dbReference>
<reference evidence="1 2" key="1">
    <citation type="journal article" date="2020" name="ISME J.">
        <title>Comparative genomics reveals insights into cyanobacterial evolution and habitat adaptation.</title>
        <authorList>
            <person name="Chen M.Y."/>
            <person name="Teng W.K."/>
            <person name="Zhao L."/>
            <person name="Hu C.X."/>
            <person name="Zhou Y.K."/>
            <person name="Han B.P."/>
            <person name="Song L.R."/>
            <person name="Shu W.S."/>
        </authorList>
    </citation>
    <scope>NUCLEOTIDE SEQUENCE [LARGE SCALE GENOMIC DNA]</scope>
    <source>
        <strain evidence="1 2">FACHB-119</strain>
    </source>
</reference>
<dbReference type="RefSeq" id="WP_190480019.1">
    <property type="nucleotide sequence ID" value="NZ_JACJSG010000080.1"/>
</dbReference>
<name>A0ABR8DFA6_9NOST</name>